<dbReference type="CDD" id="cd02440">
    <property type="entry name" value="AdoMet_MTases"/>
    <property type="match status" value="1"/>
</dbReference>
<dbReference type="Gene3D" id="3.40.50.150">
    <property type="entry name" value="Vaccinia Virus protein VP39"/>
    <property type="match status" value="1"/>
</dbReference>
<dbReference type="Proteomes" id="UP000011087">
    <property type="component" value="Unassembled WGS sequence"/>
</dbReference>
<dbReference type="PaxDb" id="55529-EKX45911"/>
<reference evidence="5 7" key="1">
    <citation type="journal article" date="2012" name="Nature">
        <title>Algal genomes reveal evolutionary mosaicism and the fate of nucleomorphs.</title>
        <authorList>
            <consortium name="DOE Joint Genome Institute"/>
            <person name="Curtis B.A."/>
            <person name="Tanifuji G."/>
            <person name="Burki F."/>
            <person name="Gruber A."/>
            <person name="Irimia M."/>
            <person name="Maruyama S."/>
            <person name="Arias M.C."/>
            <person name="Ball S.G."/>
            <person name="Gile G.H."/>
            <person name="Hirakawa Y."/>
            <person name="Hopkins J.F."/>
            <person name="Kuo A."/>
            <person name="Rensing S.A."/>
            <person name="Schmutz J."/>
            <person name="Symeonidi A."/>
            <person name="Elias M."/>
            <person name="Eveleigh R.J."/>
            <person name="Herman E.K."/>
            <person name="Klute M.J."/>
            <person name="Nakayama T."/>
            <person name="Obornik M."/>
            <person name="Reyes-Prieto A."/>
            <person name="Armbrust E.V."/>
            <person name="Aves S.J."/>
            <person name="Beiko R.G."/>
            <person name="Coutinho P."/>
            <person name="Dacks J.B."/>
            <person name="Durnford D.G."/>
            <person name="Fast N.M."/>
            <person name="Green B.R."/>
            <person name="Grisdale C.J."/>
            <person name="Hempel F."/>
            <person name="Henrissat B."/>
            <person name="Hoppner M.P."/>
            <person name="Ishida K."/>
            <person name="Kim E."/>
            <person name="Koreny L."/>
            <person name="Kroth P.G."/>
            <person name="Liu Y."/>
            <person name="Malik S.B."/>
            <person name="Maier U.G."/>
            <person name="McRose D."/>
            <person name="Mock T."/>
            <person name="Neilson J.A."/>
            <person name="Onodera N.T."/>
            <person name="Poole A.M."/>
            <person name="Pritham E.J."/>
            <person name="Richards T.A."/>
            <person name="Rocap G."/>
            <person name="Roy S.W."/>
            <person name="Sarai C."/>
            <person name="Schaack S."/>
            <person name="Shirato S."/>
            <person name="Slamovits C.H."/>
            <person name="Spencer D.F."/>
            <person name="Suzuki S."/>
            <person name="Worden A.Z."/>
            <person name="Zauner S."/>
            <person name="Barry K."/>
            <person name="Bell C."/>
            <person name="Bharti A.K."/>
            <person name="Crow J.A."/>
            <person name="Grimwood J."/>
            <person name="Kramer R."/>
            <person name="Lindquist E."/>
            <person name="Lucas S."/>
            <person name="Salamov A."/>
            <person name="McFadden G.I."/>
            <person name="Lane C.E."/>
            <person name="Keeling P.J."/>
            <person name="Gray M.W."/>
            <person name="Grigoriev I.V."/>
            <person name="Archibald J.M."/>
        </authorList>
    </citation>
    <scope>NUCLEOTIDE SEQUENCE</scope>
    <source>
        <strain evidence="5 7">CCMP2712</strain>
    </source>
</reference>
<dbReference type="GO" id="GO:0008168">
    <property type="term" value="F:methyltransferase activity"/>
    <property type="evidence" value="ECO:0007669"/>
    <property type="project" value="UniProtKB-KW"/>
</dbReference>
<proteinExistence type="inferred from homology"/>
<sequence length="248" mass="28281">MAGFLRQSASAFGARCLRGRWRNFTSTSDGSDGAKYAEHRETPLSRWTVSGERPDRALAFPQYWDAFYKSKESEDPGSLYDWYSNSDVLQGVLWNKLRRLQAGHLVLHAGCGTSALSLALSSHFKDIRFIHADFSMQGLELMKHRHPELNWMAMDVRQLPFADRSLAAVVEKGTMDALLRKGDDAWLDMCKECSRALSQGGIFLQITDEPPELRLPLLEHLREWQVSFSAVDANDDGYEYFVYSCEMR</sequence>
<name>L1JBM4_GUITC</name>
<dbReference type="Pfam" id="PF13649">
    <property type="entry name" value="Methyltransf_25"/>
    <property type="match status" value="1"/>
</dbReference>
<dbReference type="HOGENOM" id="CLU_1121863_0_0_1"/>
<dbReference type="InterPro" id="IPR041698">
    <property type="entry name" value="Methyltransf_25"/>
</dbReference>
<keyword evidence="3" id="KW-0808">Transferase</keyword>
<keyword evidence="2" id="KW-0489">Methyltransferase</keyword>
<dbReference type="AlphaFoldDB" id="L1JBM4"/>
<dbReference type="InterPro" id="IPR051419">
    <property type="entry name" value="Lys/N-term_MeTrsfase_sf"/>
</dbReference>
<dbReference type="PANTHER" id="PTHR12176:SF83">
    <property type="entry name" value="CITRATE SYNTHASE-LYSINE N-METHYLTRANSFERASE CSKMT, MITOCHONDRIAL"/>
    <property type="match status" value="1"/>
</dbReference>
<evidence type="ECO:0000256" key="2">
    <source>
        <dbReference type="ARBA" id="ARBA00022603"/>
    </source>
</evidence>
<comment type="similarity">
    <text evidence="1">Belongs to the methyltransferase superfamily.</text>
</comment>
<evidence type="ECO:0000313" key="7">
    <source>
        <dbReference type="Proteomes" id="UP000011087"/>
    </source>
</evidence>
<reference evidence="7" key="2">
    <citation type="submission" date="2012-11" db="EMBL/GenBank/DDBJ databases">
        <authorList>
            <person name="Kuo A."/>
            <person name="Curtis B.A."/>
            <person name="Tanifuji G."/>
            <person name="Burki F."/>
            <person name="Gruber A."/>
            <person name="Irimia M."/>
            <person name="Maruyama S."/>
            <person name="Arias M.C."/>
            <person name="Ball S.G."/>
            <person name="Gile G.H."/>
            <person name="Hirakawa Y."/>
            <person name="Hopkins J.F."/>
            <person name="Rensing S.A."/>
            <person name="Schmutz J."/>
            <person name="Symeonidi A."/>
            <person name="Elias M."/>
            <person name="Eveleigh R.J."/>
            <person name="Herman E.K."/>
            <person name="Klute M.J."/>
            <person name="Nakayama T."/>
            <person name="Obornik M."/>
            <person name="Reyes-Prieto A."/>
            <person name="Armbrust E.V."/>
            <person name="Aves S.J."/>
            <person name="Beiko R.G."/>
            <person name="Coutinho P."/>
            <person name="Dacks J.B."/>
            <person name="Durnford D.G."/>
            <person name="Fast N.M."/>
            <person name="Green B.R."/>
            <person name="Grisdale C."/>
            <person name="Hempe F."/>
            <person name="Henrissat B."/>
            <person name="Hoppner M.P."/>
            <person name="Ishida K.-I."/>
            <person name="Kim E."/>
            <person name="Koreny L."/>
            <person name="Kroth P.G."/>
            <person name="Liu Y."/>
            <person name="Malik S.-B."/>
            <person name="Maier U.G."/>
            <person name="McRose D."/>
            <person name="Mock T."/>
            <person name="Neilson J.A."/>
            <person name="Onodera N.T."/>
            <person name="Poole A.M."/>
            <person name="Pritham E.J."/>
            <person name="Richards T.A."/>
            <person name="Rocap G."/>
            <person name="Roy S.W."/>
            <person name="Sarai C."/>
            <person name="Schaack S."/>
            <person name="Shirato S."/>
            <person name="Slamovits C.H."/>
            <person name="Spencer D.F."/>
            <person name="Suzuki S."/>
            <person name="Worden A.Z."/>
            <person name="Zauner S."/>
            <person name="Barry K."/>
            <person name="Bell C."/>
            <person name="Bharti A.K."/>
            <person name="Crow J.A."/>
            <person name="Grimwood J."/>
            <person name="Kramer R."/>
            <person name="Lindquist E."/>
            <person name="Lucas S."/>
            <person name="Salamov A."/>
            <person name="McFadden G.I."/>
            <person name="Lane C.E."/>
            <person name="Keeling P.J."/>
            <person name="Gray M.W."/>
            <person name="Grigoriev I.V."/>
            <person name="Archibald J.M."/>
        </authorList>
    </citation>
    <scope>NUCLEOTIDE SEQUENCE</scope>
    <source>
        <strain evidence="7">CCMP2712</strain>
    </source>
</reference>
<evidence type="ECO:0000256" key="1">
    <source>
        <dbReference type="ARBA" id="ARBA00008361"/>
    </source>
</evidence>
<dbReference type="InterPro" id="IPR029063">
    <property type="entry name" value="SAM-dependent_MTases_sf"/>
</dbReference>
<dbReference type="RefSeq" id="XP_005832891.1">
    <property type="nucleotide sequence ID" value="XM_005832834.1"/>
</dbReference>
<dbReference type="KEGG" id="gtt:GUITHDRAFT_163170"/>
<reference evidence="6" key="3">
    <citation type="submission" date="2016-03" db="UniProtKB">
        <authorList>
            <consortium name="EnsemblProtists"/>
        </authorList>
    </citation>
    <scope>IDENTIFICATION</scope>
</reference>
<evidence type="ECO:0000313" key="5">
    <source>
        <dbReference type="EMBL" id="EKX45911.1"/>
    </source>
</evidence>
<feature type="domain" description="Methyltransferase" evidence="4">
    <location>
        <begin position="106"/>
        <end position="201"/>
    </location>
</feature>
<dbReference type="eggNOG" id="KOG2352">
    <property type="taxonomic scope" value="Eukaryota"/>
</dbReference>
<accession>L1JBM4</accession>
<keyword evidence="7" id="KW-1185">Reference proteome</keyword>
<dbReference type="OrthoDB" id="411785at2759"/>
<dbReference type="PANTHER" id="PTHR12176">
    <property type="entry name" value="SAM-DEPENDENT METHYLTRANSFERASE SUPERFAMILY PROTEIN"/>
    <property type="match status" value="1"/>
</dbReference>
<protein>
    <recommendedName>
        <fullName evidence="4">Methyltransferase domain-containing protein</fullName>
    </recommendedName>
</protein>
<dbReference type="SUPFAM" id="SSF53335">
    <property type="entry name" value="S-adenosyl-L-methionine-dependent methyltransferases"/>
    <property type="match status" value="1"/>
</dbReference>
<evidence type="ECO:0000256" key="3">
    <source>
        <dbReference type="ARBA" id="ARBA00022679"/>
    </source>
</evidence>
<evidence type="ECO:0000313" key="6">
    <source>
        <dbReference type="EnsemblProtists" id="EKX45911"/>
    </source>
</evidence>
<evidence type="ECO:0000259" key="4">
    <source>
        <dbReference type="Pfam" id="PF13649"/>
    </source>
</evidence>
<dbReference type="GeneID" id="17302509"/>
<gene>
    <name evidence="5" type="ORF">GUITHDRAFT_163170</name>
</gene>
<dbReference type="EnsemblProtists" id="EKX45911">
    <property type="protein sequence ID" value="EKX45911"/>
    <property type="gene ID" value="GUITHDRAFT_163170"/>
</dbReference>
<dbReference type="GO" id="GO:0032259">
    <property type="term" value="P:methylation"/>
    <property type="evidence" value="ECO:0007669"/>
    <property type="project" value="UniProtKB-KW"/>
</dbReference>
<dbReference type="EMBL" id="JH992997">
    <property type="protein sequence ID" value="EKX45911.1"/>
    <property type="molecule type" value="Genomic_DNA"/>
</dbReference>
<dbReference type="OMA" id="EDMWEDG"/>
<organism evidence="5">
    <name type="scientific">Guillardia theta (strain CCMP2712)</name>
    <name type="common">Cryptophyte</name>
    <dbReference type="NCBI Taxonomy" id="905079"/>
    <lineage>
        <taxon>Eukaryota</taxon>
        <taxon>Cryptophyceae</taxon>
        <taxon>Pyrenomonadales</taxon>
        <taxon>Geminigeraceae</taxon>
        <taxon>Guillardia</taxon>
    </lineage>
</organism>